<keyword evidence="3 6" id="KW-0812">Transmembrane</keyword>
<dbReference type="PANTHER" id="PTHR30093">
    <property type="entry name" value="GENERAL SECRETION PATHWAY PROTEIN G"/>
    <property type="match status" value="1"/>
</dbReference>
<reference evidence="7 8" key="1">
    <citation type="submission" date="2024-08" db="EMBL/GenBank/DDBJ databases">
        <authorList>
            <person name="Lu H."/>
        </authorList>
    </citation>
    <scope>NUCLEOTIDE SEQUENCE [LARGE SCALE GENOMIC DNA]</scope>
    <source>
        <strain evidence="7 8">BYS78W</strain>
    </source>
</reference>
<dbReference type="PANTHER" id="PTHR30093:SF44">
    <property type="entry name" value="TYPE II SECRETION SYSTEM CORE PROTEIN G"/>
    <property type="match status" value="1"/>
</dbReference>
<dbReference type="Pfam" id="PF16732">
    <property type="entry name" value="ComP_DUS"/>
    <property type="match status" value="1"/>
</dbReference>
<dbReference type="InterPro" id="IPR031982">
    <property type="entry name" value="PilE-like"/>
</dbReference>
<keyword evidence="5 6" id="KW-0472">Membrane</keyword>
<name>A0ABW7HGQ6_9BURK</name>
<dbReference type="SUPFAM" id="SSF54523">
    <property type="entry name" value="Pili subunits"/>
    <property type="match status" value="1"/>
</dbReference>
<evidence type="ECO:0000256" key="2">
    <source>
        <dbReference type="ARBA" id="ARBA00022481"/>
    </source>
</evidence>
<proteinExistence type="predicted"/>
<dbReference type="Gene3D" id="3.30.700.10">
    <property type="entry name" value="Glycoprotein, Type 4 Pilin"/>
    <property type="match status" value="1"/>
</dbReference>
<evidence type="ECO:0000256" key="3">
    <source>
        <dbReference type="ARBA" id="ARBA00022692"/>
    </source>
</evidence>
<evidence type="ECO:0000256" key="5">
    <source>
        <dbReference type="ARBA" id="ARBA00023136"/>
    </source>
</evidence>
<evidence type="ECO:0000313" key="8">
    <source>
        <dbReference type="Proteomes" id="UP001606134"/>
    </source>
</evidence>
<keyword evidence="8" id="KW-1185">Reference proteome</keyword>
<dbReference type="Pfam" id="PF07963">
    <property type="entry name" value="N_methyl"/>
    <property type="match status" value="1"/>
</dbReference>
<evidence type="ECO:0000256" key="1">
    <source>
        <dbReference type="ARBA" id="ARBA00004167"/>
    </source>
</evidence>
<dbReference type="PROSITE" id="PS00409">
    <property type="entry name" value="PROKAR_NTER_METHYL"/>
    <property type="match status" value="1"/>
</dbReference>
<evidence type="ECO:0000256" key="6">
    <source>
        <dbReference type="SAM" id="Phobius"/>
    </source>
</evidence>
<dbReference type="InterPro" id="IPR045584">
    <property type="entry name" value="Pilin-like"/>
</dbReference>
<keyword evidence="4 6" id="KW-1133">Transmembrane helix</keyword>
<gene>
    <name evidence="7" type="ORF">ACG04R_19845</name>
</gene>
<sequence length="156" mass="16874">MKAFSMHCHRRSAFNRGFTLIEVLITVAIVAILAAVAIPQYSSYVRRGQQPEAFNSLSDFRTKMEQYYQDNRNYGSSGCADATSAGSWSSFASTKYFSFACTLNNSGQGYSITATGIAGSVSGDKYLINQNGDRTTTVFKGASVNAACWLTSSTTC</sequence>
<accession>A0ABW7HGQ6</accession>
<evidence type="ECO:0000256" key="4">
    <source>
        <dbReference type="ARBA" id="ARBA00022989"/>
    </source>
</evidence>
<dbReference type="NCBIfam" id="TIGR02532">
    <property type="entry name" value="IV_pilin_GFxxxE"/>
    <property type="match status" value="1"/>
</dbReference>
<dbReference type="RefSeq" id="WP_394414821.1">
    <property type="nucleotide sequence ID" value="NZ_JBIGIC010000010.1"/>
</dbReference>
<protein>
    <submittedName>
        <fullName evidence="7">Type IV pilin protein</fullName>
    </submittedName>
</protein>
<dbReference type="InterPro" id="IPR000983">
    <property type="entry name" value="Bac_GSPG_pilin"/>
</dbReference>
<evidence type="ECO:0000313" key="7">
    <source>
        <dbReference type="EMBL" id="MFG6488949.1"/>
    </source>
</evidence>
<dbReference type="Proteomes" id="UP001606134">
    <property type="component" value="Unassembled WGS sequence"/>
</dbReference>
<dbReference type="EMBL" id="JBIGIC010000010">
    <property type="protein sequence ID" value="MFG6488949.1"/>
    <property type="molecule type" value="Genomic_DNA"/>
</dbReference>
<dbReference type="InterPro" id="IPR012902">
    <property type="entry name" value="N_methyl_site"/>
</dbReference>
<comment type="caution">
    <text evidence="7">The sequence shown here is derived from an EMBL/GenBank/DDBJ whole genome shotgun (WGS) entry which is preliminary data.</text>
</comment>
<organism evidence="7 8">
    <name type="scientific">Pelomonas candidula</name>
    <dbReference type="NCBI Taxonomy" id="3299025"/>
    <lineage>
        <taxon>Bacteria</taxon>
        <taxon>Pseudomonadati</taxon>
        <taxon>Pseudomonadota</taxon>
        <taxon>Betaproteobacteria</taxon>
        <taxon>Burkholderiales</taxon>
        <taxon>Sphaerotilaceae</taxon>
        <taxon>Roseateles</taxon>
    </lineage>
</organism>
<feature type="transmembrane region" description="Helical" evidence="6">
    <location>
        <begin position="20"/>
        <end position="41"/>
    </location>
</feature>
<keyword evidence="2" id="KW-0488">Methylation</keyword>
<dbReference type="PRINTS" id="PR00813">
    <property type="entry name" value="BCTERIALGSPG"/>
</dbReference>
<comment type="subcellular location">
    <subcellularLocation>
        <location evidence="1">Membrane</location>
        <topology evidence="1">Single-pass membrane protein</topology>
    </subcellularLocation>
</comment>